<proteinExistence type="inferred from homology"/>
<comment type="catalytic activity">
    <reaction evidence="4">
        <text>alpha-D-galactosyl-(1-&gt;3)-1D-myo-inositol + sucrose = raffinose + myo-inositol</text>
        <dbReference type="Rhea" id="RHEA:20161"/>
        <dbReference type="ChEBI" id="CHEBI:16634"/>
        <dbReference type="ChEBI" id="CHEBI:17268"/>
        <dbReference type="ChEBI" id="CHEBI:17505"/>
        <dbReference type="ChEBI" id="CHEBI:17992"/>
        <dbReference type="EC" id="2.4.1.82"/>
    </reaction>
</comment>
<dbReference type="SUPFAM" id="SSF51445">
    <property type="entry name" value="(Trans)glycosidases"/>
    <property type="match status" value="1"/>
</dbReference>
<keyword evidence="6" id="KW-1185">Reference proteome</keyword>
<protein>
    <recommendedName>
        <fullName evidence="7">Alpha-galactosidase</fullName>
    </recommendedName>
</protein>
<dbReference type="PANTHER" id="PTHR31268">
    <property type="match status" value="1"/>
</dbReference>
<dbReference type="PANTHER" id="PTHR31268:SF32">
    <property type="entry name" value="GALACTINOL--SUCROSE GALACTOSYLTRANSFERASE 2-RELATED"/>
    <property type="match status" value="1"/>
</dbReference>
<evidence type="ECO:0000256" key="2">
    <source>
        <dbReference type="ARBA" id="ARBA00007240"/>
    </source>
</evidence>
<dbReference type="InterPro" id="IPR017853">
    <property type="entry name" value="GH"/>
</dbReference>
<evidence type="ECO:0008006" key="7">
    <source>
        <dbReference type="Google" id="ProtNLM"/>
    </source>
</evidence>
<evidence type="ECO:0000313" key="6">
    <source>
        <dbReference type="Proteomes" id="UP001479436"/>
    </source>
</evidence>
<keyword evidence="3" id="KW-0119">Carbohydrate metabolism</keyword>
<sequence length="830" mass="95150">MTNYQPIIYPPLGSVTVIRNNQNFSVRAYLPSKQGVCTTVELWTCLDVKEWRGICMEKVILQEEEIVSGYEVFEVVMEESSFTTLEYTVRFKTNAEEDWSWIGQKEENSKVHVSAESVLEEFEVDGLLEMEQLANWKFNKLRKNVWSLEVEAKYSNEIQSFSLGNIKTLVQWVALKRRGLYWLEPLTGLKNINFFDSDVQYLLWQRRDGSFGVLIPVADESCSAALRTNKEGKIELSVINDSKESAEARLLLCSGIDPFEITKNCMKGAKTILNTVDETELDTCDWYDKLYHRLGYCTWNAYYTDISHEKLVELSSSLRNSKVPVSYLIIDDGWLNISSSAQLKTMSADPIKFPQGLKAVIKQIKKEYPSIQDVGVWHTLWGYWGGFSPDDEIGHAYKTVEVKLRNGGVVPLIHENDIERFFDDYHRYLRDQGVTLVKVDAQSSFDAISFQSNEEENPRTWWKAYQAALKKSTDRYFGGKVIYCMAQSPRLLFRQINRSEREDLAVFRNSDDYFPDAPREAQPWHIYTNTLNNLWISQFPIRPDWDMFQSCHPFAQFHSAARAMNAGPVYITDHIDRFELQVIKALVDDVDGRVLASKSPALPGRNEMFIDPTKRDFALKMWHVDEAIGVSTIGLFNCRSKVIVGTFRLLDIPGKYQEEGRYPYDCVLYLFKKKRAIKLSKGGLIKYIAIGLNEREFEIATYHQLFPFRSSGIHGTISCLGALGKYCGASAISKHRMGYDELTDKAPIYLVELCVKRGSIGFYIENLSKLQIKVWWNEKQVKNSKLEYDHINSVVIAHLGELKGDTIDAELASPSASTSAALEIWITTQQ</sequence>
<comment type="similarity">
    <text evidence="2">Belongs to the glycosyl hydrolases 36 family.</text>
</comment>
<organism evidence="5 6">
    <name type="scientific">Basidiobolus ranarum</name>
    <dbReference type="NCBI Taxonomy" id="34480"/>
    <lineage>
        <taxon>Eukaryota</taxon>
        <taxon>Fungi</taxon>
        <taxon>Fungi incertae sedis</taxon>
        <taxon>Zoopagomycota</taxon>
        <taxon>Entomophthoromycotina</taxon>
        <taxon>Basidiobolomycetes</taxon>
        <taxon>Basidiobolales</taxon>
        <taxon>Basidiobolaceae</taxon>
        <taxon>Basidiobolus</taxon>
    </lineage>
</organism>
<comment type="catalytic activity">
    <reaction evidence="1">
        <text>Hydrolysis of terminal, non-reducing alpha-D-galactose residues in alpha-D-galactosides, including galactose oligosaccharides, galactomannans and galactolipids.</text>
        <dbReference type="EC" id="3.2.1.22"/>
    </reaction>
</comment>
<dbReference type="Pfam" id="PF05691">
    <property type="entry name" value="Raffinose_syn"/>
    <property type="match status" value="2"/>
</dbReference>
<dbReference type="InterPro" id="IPR008811">
    <property type="entry name" value="Glycosyl_hydrolases_36"/>
</dbReference>
<dbReference type="InterPro" id="IPR013785">
    <property type="entry name" value="Aldolase_TIM"/>
</dbReference>
<comment type="caution">
    <text evidence="5">The sequence shown here is derived from an EMBL/GenBank/DDBJ whole genome shotgun (WGS) entry which is preliminary data.</text>
</comment>
<dbReference type="Proteomes" id="UP001479436">
    <property type="component" value="Unassembled WGS sequence"/>
</dbReference>
<dbReference type="Gene3D" id="3.20.20.70">
    <property type="entry name" value="Aldolase class I"/>
    <property type="match status" value="1"/>
</dbReference>
<name>A0ABR2W5M0_9FUNG</name>
<gene>
    <name evidence="5" type="ORF">K7432_004411</name>
</gene>
<accession>A0ABR2W5M0</accession>
<dbReference type="EMBL" id="JASJQH010007027">
    <property type="protein sequence ID" value="KAK9719993.1"/>
    <property type="molecule type" value="Genomic_DNA"/>
</dbReference>
<evidence type="ECO:0000313" key="5">
    <source>
        <dbReference type="EMBL" id="KAK9719993.1"/>
    </source>
</evidence>
<reference evidence="5 6" key="1">
    <citation type="submission" date="2023-04" db="EMBL/GenBank/DDBJ databases">
        <title>Genome of Basidiobolus ranarum AG-B5.</title>
        <authorList>
            <person name="Stajich J.E."/>
            <person name="Carter-House D."/>
            <person name="Gryganskyi A."/>
        </authorList>
    </citation>
    <scope>NUCLEOTIDE SEQUENCE [LARGE SCALE GENOMIC DNA]</scope>
    <source>
        <strain evidence="5 6">AG-B5</strain>
    </source>
</reference>
<evidence type="ECO:0000256" key="1">
    <source>
        <dbReference type="ARBA" id="ARBA00001255"/>
    </source>
</evidence>
<evidence type="ECO:0000256" key="3">
    <source>
        <dbReference type="ARBA" id="ARBA00023277"/>
    </source>
</evidence>
<evidence type="ECO:0000256" key="4">
    <source>
        <dbReference type="ARBA" id="ARBA00049426"/>
    </source>
</evidence>